<dbReference type="AlphaFoldDB" id="A0A9Q3ZE72"/>
<proteinExistence type="predicted"/>
<gene>
    <name evidence="2" type="ORF">LZG35_17025</name>
</gene>
<dbReference type="EMBL" id="JAJVKT010000023">
    <property type="protein sequence ID" value="MCE7510345.1"/>
    <property type="molecule type" value="Genomic_DNA"/>
</dbReference>
<reference evidence="2" key="1">
    <citation type="submission" date="2022-01" db="EMBL/GenBank/DDBJ databases">
        <authorList>
            <person name="Karlyshev A.V."/>
            <person name="Jaspars M."/>
        </authorList>
    </citation>
    <scope>NUCLEOTIDE SEQUENCE</scope>
    <source>
        <strain evidence="2">AGSA3-2</strain>
    </source>
</reference>
<sequence length="249" mass="27154">MKKTKCIAASALMVVAVASVGDERSHNTPLSATDRAAVQAIGASVIDAIRLEERPEEYESVKAQVRAVKREIERMAVPSGSTLTLQDSNDQNAALTTRTQSVAVVDSDKAALTALRNEINTLKGMTHHLKPQDQEEGSVWRRLTTLFNGSTAPNRGSSIIQPITPAVFDVLDSLEEDVGTALALPPEERARAIERLSRRFTLGKQPLPVEPITTSEGDSAFIGGKAERFPSTPTFQTRTRHRRTFKLNP</sequence>
<accession>A0A9Q3ZE72</accession>
<keyword evidence="3" id="KW-1185">Reference proteome</keyword>
<feature type="region of interest" description="Disordered" evidence="1">
    <location>
        <begin position="207"/>
        <end position="249"/>
    </location>
</feature>
<organism evidence="2 3">
    <name type="scientific">Alloalcanivorax xenomutans</name>
    <dbReference type="NCBI Taxonomy" id="1094342"/>
    <lineage>
        <taxon>Bacteria</taxon>
        <taxon>Pseudomonadati</taxon>
        <taxon>Pseudomonadota</taxon>
        <taxon>Gammaproteobacteria</taxon>
        <taxon>Oceanospirillales</taxon>
        <taxon>Alcanivoracaceae</taxon>
        <taxon>Alloalcanivorax</taxon>
    </lineage>
</organism>
<feature type="compositionally biased region" description="Basic residues" evidence="1">
    <location>
        <begin position="238"/>
        <end position="249"/>
    </location>
</feature>
<dbReference type="KEGG" id="axe:P40_09990"/>
<protein>
    <submittedName>
        <fullName evidence="2">Uncharacterized protein</fullName>
    </submittedName>
</protein>
<evidence type="ECO:0000256" key="1">
    <source>
        <dbReference type="SAM" id="MobiDB-lite"/>
    </source>
</evidence>
<evidence type="ECO:0000313" key="2">
    <source>
        <dbReference type="EMBL" id="MCE7510345.1"/>
    </source>
</evidence>
<evidence type="ECO:0000313" key="3">
    <source>
        <dbReference type="Proteomes" id="UP001107961"/>
    </source>
</evidence>
<name>A0A9Q3ZE72_9GAMM</name>
<dbReference type="RefSeq" id="WP_014994434.1">
    <property type="nucleotide sequence ID" value="NZ_CP012331.1"/>
</dbReference>
<comment type="caution">
    <text evidence="2">The sequence shown here is derived from an EMBL/GenBank/DDBJ whole genome shotgun (WGS) entry which is preliminary data.</text>
</comment>
<dbReference type="Proteomes" id="UP001107961">
    <property type="component" value="Unassembled WGS sequence"/>
</dbReference>